<keyword evidence="2" id="KW-1185">Reference proteome</keyword>
<dbReference type="AlphaFoldDB" id="A0A812TFT5"/>
<dbReference type="Proteomes" id="UP000601435">
    <property type="component" value="Unassembled WGS sequence"/>
</dbReference>
<comment type="caution">
    <text evidence="1">The sequence shown here is derived from an EMBL/GenBank/DDBJ whole genome shotgun (WGS) entry which is preliminary data.</text>
</comment>
<proteinExistence type="predicted"/>
<evidence type="ECO:0000313" key="1">
    <source>
        <dbReference type="EMBL" id="CAE7521059.1"/>
    </source>
</evidence>
<evidence type="ECO:0000313" key="2">
    <source>
        <dbReference type="Proteomes" id="UP000601435"/>
    </source>
</evidence>
<dbReference type="OrthoDB" id="417137at2759"/>
<organism evidence="1 2">
    <name type="scientific">Symbiodinium necroappetens</name>
    <dbReference type="NCBI Taxonomy" id="1628268"/>
    <lineage>
        <taxon>Eukaryota</taxon>
        <taxon>Sar</taxon>
        <taxon>Alveolata</taxon>
        <taxon>Dinophyceae</taxon>
        <taxon>Suessiales</taxon>
        <taxon>Symbiodiniaceae</taxon>
        <taxon>Symbiodinium</taxon>
    </lineage>
</organism>
<accession>A0A812TFT5</accession>
<dbReference type="EMBL" id="CAJNJA010024042">
    <property type="protein sequence ID" value="CAE7521059.1"/>
    <property type="molecule type" value="Genomic_DNA"/>
</dbReference>
<reference evidence="1" key="1">
    <citation type="submission" date="2021-02" db="EMBL/GenBank/DDBJ databases">
        <authorList>
            <person name="Dougan E. K."/>
            <person name="Rhodes N."/>
            <person name="Thang M."/>
            <person name="Chan C."/>
        </authorList>
    </citation>
    <scope>NUCLEOTIDE SEQUENCE</scope>
</reference>
<gene>
    <name evidence="1" type="ORF">SNEC2469_LOCUS14904</name>
</gene>
<sequence length="1015" mass="113937">MGYEINKLSQMQASAVQLHAKSQIHMAAVKAFESPDLPLQALLPRSKCDADLLKGAVPQPGDWLGAFRAAQSPVSFLKAEKQCQTAAYASIRSTYSKRRQLKQMTSIMVEVTRQRKRQAILNAAHISIAIDDRSPYRVVRFRTCRPRIQIQGEESESAPESASPLVEEGILAVLNGCLPVDNMEQLDDDYSEKLAESMKTAIQRLATPLGSEADQSVINAFYEKVTSVATDGAKSMRKAALIMESQIFPNMRLALPDRAHQIRRASIPLTLENRFRTFWDNVFSKRHALVPDLQNSAQWQMRFQTMENELKGQSQDDELPGGLKKALRTLSFAKQRFDSMATPASKFVALVQPFALLLAHQSTDQRLDPQVRWRSQEMLQAMDAELVLVAGLSADFSGEVLRFVRQHDVRSHDISRTLQERDEFLRRLDKLFIQGHILDESTESFAHMACRNAISAGAIQYGNRMHDLWGPMGKKKCQDIMSSVQAVTDSCRSRIVTDMSANDPEMAFAIFNLQGWCQGRATDPEHRERRFKMLKQLCRLLKLPYEATKLEFEGVLAELLEDTDSVKQAGANSDNRPLWARALGDGKPLSQCHDELQYLPELLAFYLSVLDGECGVERDLASLCKTLEQHQGPTDAEALTASELLELRLDGPKTESDVFTQVSVPASSSGPVAVGGTGTLEFTDYSRACARLWVDFFGRRFALYKNLAPADRSETRTDVGVKRGPRKGTFAAILEKQRQSIKQLVSTGVGVRARKSFVRKECQRMKKNPAWNAKLEKFHKTTQNRAEQSQLNRIRLFQGRPATKPQVRQGRVFEKTPQLTPKVTASTLVLDLGKKSPQTSCWGTMHRPANPESVSYKEIRKAHIVIVDSVSRVEQGMVHLYISVVALGLGLVTSADWDRVESRESRIRYYDPSCSSVSAKLYIADSFNAEFPSTAKLLRHHCQNREDSWTSVSRRDDADYCVNSFESLHNFLVHVRRLSKRNAPGTRPGQGSGWHFGVAVPLLKKPPRSGRQSAD</sequence>
<name>A0A812TFT5_9DINO</name>
<protein>
    <submittedName>
        <fullName evidence="1">Uncharacterized protein</fullName>
    </submittedName>
</protein>